<accession>A0A8C7CSB2</accession>
<proteinExistence type="predicted"/>
<reference evidence="1" key="2">
    <citation type="submission" date="2025-09" db="UniProtKB">
        <authorList>
            <consortium name="Ensembl"/>
        </authorList>
    </citation>
    <scope>IDENTIFICATION</scope>
</reference>
<evidence type="ECO:0000313" key="1">
    <source>
        <dbReference type="Ensembl" id="ENSOKIP00005010859.1"/>
    </source>
</evidence>
<name>A0A8C7CSB2_ONCKI</name>
<dbReference type="PROSITE" id="PS51257">
    <property type="entry name" value="PROKAR_LIPOPROTEIN"/>
    <property type="match status" value="1"/>
</dbReference>
<gene>
    <name evidence="1" type="primary">AAMDC</name>
</gene>
<dbReference type="Proteomes" id="UP000694557">
    <property type="component" value="Unassembled WGS sequence"/>
</dbReference>
<dbReference type="Ensembl" id="ENSOKIT00005011557.1">
    <property type="protein sequence ID" value="ENSOKIP00005010859.1"/>
    <property type="gene ID" value="ENSOKIG00005004883.1"/>
</dbReference>
<dbReference type="AlphaFoldDB" id="A0A8C7CSB2"/>
<organism evidence="1 2">
    <name type="scientific">Oncorhynchus kisutch</name>
    <name type="common">Coho salmon</name>
    <name type="synonym">Salmo kisutch</name>
    <dbReference type="NCBI Taxonomy" id="8019"/>
    <lineage>
        <taxon>Eukaryota</taxon>
        <taxon>Metazoa</taxon>
        <taxon>Chordata</taxon>
        <taxon>Craniata</taxon>
        <taxon>Vertebrata</taxon>
        <taxon>Euteleostomi</taxon>
        <taxon>Actinopterygii</taxon>
        <taxon>Neopterygii</taxon>
        <taxon>Teleostei</taxon>
        <taxon>Protacanthopterygii</taxon>
        <taxon>Salmoniformes</taxon>
        <taxon>Salmonidae</taxon>
        <taxon>Salmoninae</taxon>
        <taxon>Oncorhynchus</taxon>
    </lineage>
</organism>
<dbReference type="GeneTree" id="ENSGT00390000011958"/>
<sequence length="86" mass="8841">MGPQILKRFYSCTIESILTGCITAWYGNCSASGCGTSPGSSFLPPRTSIPGGVPSSTVDFTVKAITEYNNLVGQGAKVGGVFPSTC</sequence>
<protein>
    <submittedName>
        <fullName evidence="1">Adiposis associated Mth938 domain containing</fullName>
    </submittedName>
</protein>
<evidence type="ECO:0000313" key="2">
    <source>
        <dbReference type="Proteomes" id="UP000694557"/>
    </source>
</evidence>
<keyword evidence="2" id="KW-1185">Reference proteome</keyword>
<reference evidence="1" key="1">
    <citation type="submission" date="2025-08" db="UniProtKB">
        <authorList>
            <consortium name="Ensembl"/>
        </authorList>
    </citation>
    <scope>IDENTIFICATION</scope>
</reference>